<gene>
    <name evidence="4" type="ordered locus">Acid_6519</name>
</gene>
<dbReference type="InterPro" id="IPR008928">
    <property type="entry name" value="6-hairpin_glycosidase_sf"/>
</dbReference>
<accession>Q01SC7</accession>
<organism evidence="4">
    <name type="scientific">Solibacter usitatus (strain Ellin6076)</name>
    <dbReference type="NCBI Taxonomy" id="234267"/>
    <lineage>
        <taxon>Bacteria</taxon>
        <taxon>Pseudomonadati</taxon>
        <taxon>Acidobacteriota</taxon>
        <taxon>Terriglobia</taxon>
        <taxon>Bryobacterales</taxon>
        <taxon>Solibacteraceae</taxon>
        <taxon>Candidatus Solibacter</taxon>
    </lineage>
</organism>
<dbReference type="eggNOG" id="COG3533">
    <property type="taxonomic scope" value="Bacteria"/>
</dbReference>
<dbReference type="InterPro" id="IPR012878">
    <property type="entry name" value="Beta-AFase-like_GH127_cat"/>
</dbReference>
<dbReference type="KEGG" id="sus:Acid_6519"/>
<dbReference type="GO" id="GO:0005975">
    <property type="term" value="P:carbohydrate metabolic process"/>
    <property type="evidence" value="ECO:0007669"/>
    <property type="project" value="InterPro"/>
</dbReference>
<feature type="domain" description="Non-reducing end beta-L-arabinofuranosidase-like GH127 middle" evidence="3">
    <location>
        <begin position="422"/>
        <end position="499"/>
    </location>
</feature>
<dbReference type="Pfam" id="PF07944">
    <property type="entry name" value="Beta-AFase-like_GH127_cat"/>
    <property type="match status" value="1"/>
</dbReference>
<dbReference type="InParanoid" id="Q01SC7"/>
<dbReference type="SUPFAM" id="SSF48208">
    <property type="entry name" value="Six-hairpin glycosidases"/>
    <property type="match status" value="1"/>
</dbReference>
<evidence type="ECO:0000259" key="2">
    <source>
        <dbReference type="Pfam" id="PF07944"/>
    </source>
</evidence>
<protein>
    <submittedName>
        <fullName evidence="4">Uncharacterized protein</fullName>
    </submittedName>
</protein>
<proteinExistence type="predicted"/>
<dbReference type="PANTHER" id="PTHR31151:SF0">
    <property type="entry name" value="PROLINE-TRNA LIGASE (DUF1680)"/>
    <property type="match status" value="1"/>
</dbReference>
<dbReference type="InterPro" id="IPR049046">
    <property type="entry name" value="Beta-AFase-like_GH127_middle"/>
</dbReference>
<reference evidence="4" key="1">
    <citation type="submission" date="2006-10" db="EMBL/GenBank/DDBJ databases">
        <title>Complete sequence of Solibacter usitatus Ellin6076.</title>
        <authorList>
            <consortium name="US DOE Joint Genome Institute"/>
            <person name="Copeland A."/>
            <person name="Lucas S."/>
            <person name="Lapidus A."/>
            <person name="Barry K."/>
            <person name="Detter J.C."/>
            <person name="Glavina del Rio T."/>
            <person name="Hammon N."/>
            <person name="Israni S."/>
            <person name="Dalin E."/>
            <person name="Tice H."/>
            <person name="Pitluck S."/>
            <person name="Thompson L.S."/>
            <person name="Brettin T."/>
            <person name="Bruce D."/>
            <person name="Han C."/>
            <person name="Tapia R."/>
            <person name="Gilna P."/>
            <person name="Schmutz J."/>
            <person name="Larimer F."/>
            <person name="Land M."/>
            <person name="Hauser L."/>
            <person name="Kyrpides N."/>
            <person name="Mikhailova N."/>
            <person name="Janssen P.H."/>
            <person name="Kuske C.R."/>
            <person name="Richardson P."/>
        </authorList>
    </citation>
    <scope>NUCLEOTIDE SEQUENCE</scope>
    <source>
        <strain evidence="4">Ellin6076</strain>
    </source>
</reference>
<sequence length="631" mass="70660" precursor="true">MIMHSLLSAVPMIAMVANAASNTPLPNRTPLLPNAFNQLPLGSVMPKGWLLDQLKLQSEGLSGHLDEFWPDLGPKSAWLGGTGEGWERGPYFLDGLVPLAYLTQDARLIAKVKPWMDWALENQQPDGWLGPVKNTDWWPNYVMLKALMQYQEVTGDARVIPAMQKYFAYQAKHMDERPLKEWAIFRWHDEVLSVLWLYNRTGDRPLLDLARKLHQQGHDWEAQYVDFQTRDKVAKKAAGLSTHGVNNAMAMKAAAVWWLITGERGDRDSLYKMFDALDRYHGQPSGIFSADEHFAGRDPSQGTELCAVVEAMFSLEQDMAIMGDAAFGDRLEKIAYNALPATLSPDLWAHQYDQQANQVICSISNRRWATNGPESNIFGLEPNFGCCTANMHQGWPKLAASLWMATNDGGFAAVAYGPGEVTSGGVTIEERTDYPFRENVSLLVKTDKSFPLVLRIPAWANGATVAVNGQQQAGVKPGAFFRVQRAWRAGDRVELHFPMAVRMSSWFNNSTSVERGPLVYSLRIGENWHKIKQTGPSSDWEVYPSTPWNYALVKGAFTAVERPIERQPFRAESSPVEITAKARRLPEWTLVDDSPGVLPVSPVTSKRPEETITLVPYGAAKLRITAFPWMQ</sequence>
<dbReference type="AlphaFoldDB" id="Q01SC7"/>
<dbReference type="Pfam" id="PF20736">
    <property type="entry name" value="Glyco_hydro127M"/>
    <property type="match status" value="1"/>
</dbReference>
<dbReference type="EMBL" id="CP000473">
    <property type="protein sequence ID" value="ABJ87443.1"/>
    <property type="molecule type" value="Genomic_DNA"/>
</dbReference>
<keyword evidence="1" id="KW-0732">Signal</keyword>
<evidence type="ECO:0000313" key="4">
    <source>
        <dbReference type="EMBL" id="ABJ87443.1"/>
    </source>
</evidence>
<dbReference type="STRING" id="234267.Acid_6519"/>
<feature type="domain" description="Non-reducing end beta-L-arabinofuranosidase-like GH127 catalytic" evidence="2">
    <location>
        <begin position="92"/>
        <end position="398"/>
    </location>
</feature>
<feature type="signal peptide" evidence="1">
    <location>
        <begin position="1"/>
        <end position="19"/>
    </location>
</feature>
<evidence type="ECO:0000259" key="3">
    <source>
        <dbReference type="Pfam" id="PF20736"/>
    </source>
</evidence>
<evidence type="ECO:0000256" key="1">
    <source>
        <dbReference type="SAM" id="SignalP"/>
    </source>
</evidence>
<feature type="chain" id="PRO_5004162534" evidence="1">
    <location>
        <begin position="20"/>
        <end position="631"/>
    </location>
</feature>
<dbReference type="HOGENOM" id="CLU_016354_0_0_0"/>
<name>Q01SC7_SOLUE</name>
<dbReference type="PANTHER" id="PTHR31151">
    <property type="entry name" value="PROLINE-TRNA LIGASE (DUF1680)"/>
    <property type="match status" value="1"/>
</dbReference>